<evidence type="ECO:0000313" key="2">
    <source>
        <dbReference type="EMBL" id="QHT78250.1"/>
    </source>
</evidence>
<dbReference type="GO" id="GO:0008757">
    <property type="term" value="F:S-adenosylmethionine-dependent methyltransferase activity"/>
    <property type="evidence" value="ECO:0007669"/>
    <property type="project" value="InterPro"/>
</dbReference>
<name>A0A6C0HCZ7_9ZZZZ</name>
<proteinExistence type="predicted"/>
<evidence type="ECO:0000259" key="1">
    <source>
        <dbReference type="Pfam" id="PF08241"/>
    </source>
</evidence>
<organism evidence="2">
    <name type="scientific">viral metagenome</name>
    <dbReference type="NCBI Taxonomy" id="1070528"/>
    <lineage>
        <taxon>unclassified sequences</taxon>
        <taxon>metagenomes</taxon>
        <taxon>organismal metagenomes</taxon>
    </lineage>
</organism>
<dbReference type="Pfam" id="PF08241">
    <property type="entry name" value="Methyltransf_11"/>
    <property type="match status" value="1"/>
</dbReference>
<dbReference type="SUPFAM" id="SSF53335">
    <property type="entry name" value="S-adenosyl-L-methionine-dependent methyltransferases"/>
    <property type="match status" value="1"/>
</dbReference>
<sequence>MIARVNKQGNIKIIKKFNVKDFECEEDSRDLQYVKNLYWWPIKEVSNIVEKFCTDNDFTNVLEIGPGLDPFPLAKTFIGYNEKVENYLSLDIDKDKIPLEDKHFDFIYSRHTMEDIQNPDFALSEIIRTTNSGYIETPSPLIEITKGVDSKSFTNNYGGYIHHRYIIWSSIEKCEIYLLPKYSPIIDGIIQNDEKVNTHLLNIINNYPVYWNNYFIWKDQIPKVIMYKNGVNMNMEDYIGLINRAVNESLINTNYFIANFKQ</sequence>
<dbReference type="InterPro" id="IPR013216">
    <property type="entry name" value="Methyltransf_11"/>
</dbReference>
<protein>
    <recommendedName>
        <fullName evidence="1">Methyltransferase type 11 domain-containing protein</fullName>
    </recommendedName>
</protein>
<dbReference type="InterPro" id="IPR029063">
    <property type="entry name" value="SAM-dependent_MTases_sf"/>
</dbReference>
<dbReference type="EMBL" id="MN739930">
    <property type="protein sequence ID" value="QHT78250.1"/>
    <property type="molecule type" value="Genomic_DNA"/>
</dbReference>
<accession>A0A6C0HCZ7</accession>
<dbReference type="AlphaFoldDB" id="A0A6C0HCZ7"/>
<reference evidence="2" key="1">
    <citation type="journal article" date="2020" name="Nature">
        <title>Giant virus diversity and host interactions through global metagenomics.</title>
        <authorList>
            <person name="Schulz F."/>
            <person name="Roux S."/>
            <person name="Paez-Espino D."/>
            <person name="Jungbluth S."/>
            <person name="Walsh D.A."/>
            <person name="Denef V.J."/>
            <person name="McMahon K.D."/>
            <person name="Konstantinidis K.T."/>
            <person name="Eloe-Fadrosh E.A."/>
            <person name="Kyrpides N.C."/>
            <person name="Woyke T."/>
        </authorList>
    </citation>
    <scope>NUCLEOTIDE SEQUENCE</scope>
    <source>
        <strain evidence="2">GVMAG-M-3300023179-91</strain>
    </source>
</reference>
<feature type="domain" description="Methyltransferase type 11" evidence="1">
    <location>
        <begin position="88"/>
        <end position="132"/>
    </location>
</feature>
<dbReference type="Gene3D" id="3.40.50.150">
    <property type="entry name" value="Vaccinia Virus protein VP39"/>
    <property type="match status" value="1"/>
</dbReference>